<gene>
    <name evidence="1" type="ORF">HPT30_10545</name>
</gene>
<dbReference type="Pfam" id="PF13030">
    <property type="entry name" value="DUF3891"/>
    <property type="match status" value="1"/>
</dbReference>
<sequence>MICREQDGAFVMMKQHEHGQLSGVLAEWIKEERGLGENRREEVLRAVAEHDRGWIDLDETPFWNDAADAPYTFFDFPLVPKLTFYQRGLNEIEADTPYGALLCSLHFDRLIDISGEDYPELTVYQEHEKARRARIRRELEATAPIGESELRYDSHLLQFCDDLSLYLGLNKPGSTKAEGHPWWRDGFSGSEDFSFTSGQRITATWKDEGTLILNPFPFRRQLEVSFKQRRVQRSVIKEKGIASAYKEAPEEEVHLILSGPEQ</sequence>
<evidence type="ECO:0000313" key="2">
    <source>
        <dbReference type="Proteomes" id="UP000564806"/>
    </source>
</evidence>
<accession>A0A850EN65</accession>
<dbReference type="EMBL" id="JABWCS010000204">
    <property type="protein sequence ID" value="NUU60784.1"/>
    <property type="molecule type" value="Genomic_DNA"/>
</dbReference>
<proteinExistence type="predicted"/>
<name>A0A850EN65_9BACL</name>
<dbReference type="Proteomes" id="UP000564806">
    <property type="component" value="Unassembled WGS sequence"/>
</dbReference>
<dbReference type="RefSeq" id="WP_175371361.1">
    <property type="nucleotide sequence ID" value="NZ_JABWCS010000204.1"/>
</dbReference>
<comment type="caution">
    <text evidence="1">The sequence shown here is derived from an EMBL/GenBank/DDBJ whole genome shotgun (WGS) entry which is preliminary data.</text>
</comment>
<organism evidence="1 2">
    <name type="scientific">Paenibacillus agri</name>
    <dbReference type="NCBI Taxonomy" id="2744309"/>
    <lineage>
        <taxon>Bacteria</taxon>
        <taxon>Bacillati</taxon>
        <taxon>Bacillota</taxon>
        <taxon>Bacilli</taxon>
        <taxon>Bacillales</taxon>
        <taxon>Paenibacillaceae</taxon>
        <taxon>Paenibacillus</taxon>
    </lineage>
</organism>
<protein>
    <submittedName>
        <fullName evidence="1">DUF3891 family protein</fullName>
    </submittedName>
</protein>
<dbReference type="AlphaFoldDB" id="A0A850EN65"/>
<dbReference type="InterPro" id="IPR024992">
    <property type="entry name" value="DUF3891"/>
</dbReference>
<keyword evidence="2" id="KW-1185">Reference proteome</keyword>
<reference evidence="1" key="1">
    <citation type="submission" date="2020-06" db="EMBL/GenBank/DDBJ databases">
        <title>Paenibacillus sp. nov., isolated from soil.</title>
        <authorList>
            <person name="Seo Y.L."/>
        </authorList>
    </citation>
    <scope>NUCLEOTIDE SEQUENCE [LARGE SCALE GENOMIC DNA]</scope>
    <source>
        <strain evidence="1">JW14</strain>
    </source>
</reference>
<evidence type="ECO:0000313" key="1">
    <source>
        <dbReference type="EMBL" id="NUU60784.1"/>
    </source>
</evidence>